<dbReference type="SMART" id="SM00834">
    <property type="entry name" value="CxxC_CXXC_SSSS"/>
    <property type="match status" value="1"/>
</dbReference>
<dbReference type="AlphaFoldDB" id="A0AAE4CGC6"/>
<gene>
    <name evidence="3" type="ORF">J2S41_007338</name>
</gene>
<organism evidence="3 4">
    <name type="scientific">Catenuloplanes atrovinosus</name>
    <dbReference type="NCBI Taxonomy" id="137266"/>
    <lineage>
        <taxon>Bacteria</taxon>
        <taxon>Bacillati</taxon>
        <taxon>Actinomycetota</taxon>
        <taxon>Actinomycetes</taxon>
        <taxon>Micromonosporales</taxon>
        <taxon>Micromonosporaceae</taxon>
        <taxon>Catenuloplanes</taxon>
    </lineage>
</organism>
<feature type="region of interest" description="Disordered" evidence="1">
    <location>
        <begin position="230"/>
        <end position="252"/>
    </location>
</feature>
<dbReference type="NCBIfam" id="TIGR02605">
    <property type="entry name" value="CxxC_CxxC_SSSS"/>
    <property type="match status" value="1"/>
</dbReference>
<dbReference type="Pfam" id="PF09723">
    <property type="entry name" value="Zn_ribbon_8"/>
    <property type="match status" value="1"/>
</dbReference>
<sequence>MAGALVTPGARVWPRSLGLPASLGLPPDLSLAGAVLESSTGLSASVVRPGVAPAVVAAVPIGLSPACAGLSCLADLPCTGVVGAAVGVPGPAVACVAAGTPGAADGAAAAVPDVAPAADVVAAAFWVAPAADVAPADVAAADVAAAAFVAGVVLEDGWADVAPADVAAAALVAGVVLEDGWAGTFVGFDAVSGADAAGFSVVALRRSSRFGESPASVSFAPVAVVSGREGAPLSGESASITEEPKGRVASASRETRPALSVVPADGLRVFVGFSAGGSGCSMESLATPHARGPGITDISGLVAEASAADDDGSLVGLSIFGIPDSGRPSPSTTRRPYPSPRDCRNRCAPPYPLFMPRYDFRCRACGATFEVNRSMTAAADPAPCPDGHDDTVKLLSTVAVTGRGGPVPAPSGGGGCCGGACGCG</sequence>
<evidence type="ECO:0000313" key="4">
    <source>
        <dbReference type="Proteomes" id="UP001183643"/>
    </source>
</evidence>
<name>A0AAE4CGC6_9ACTN</name>
<dbReference type="InterPro" id="IPR013429">
    <property type="entry name" value="Regulatory_FmdB_Zinc_ribbon"/>
</dbReference>
<evidence type="ECO:0000256" key="1">
    <source>
        <dbReference type="SAM" id="MobiDB-lite"/>
    </source>
</evidence>
<dbReference type="EMBL" id="JAVDYB010000001">
    <property type="protein sequence ID" value="MDR7280560.1"/>
    <property type="molecule type" value="Genomic_DNA"/>
</dbReference>
<proteinExistence type="predicted"/>
<feature type="compositionally biased region" description="Low complexity" evidence="1">
    <location>
        <begin position="323"/>
        <end position="336"/>
    </location>
</feature>
<protein>
    <submittedName>
        <fullName evidence="3">FmdB family regulatory protein</fullName>
    </submittedName>
</protein>
<feature type="region of interest" description="Disordered" evidence="1">
    <location>
        <begin position="322"/>
        <end position="341"/>
    </location>
</feature>
<dbReference type="Proteomes" id="UP001183643">
    <property type="component" value="Unassembled WGS sequence"/>
</dbReference>
<evidence type="ECO:0000259" key="2">
    <source>
        <dbReference type="SMART" id="SM00834"/>
    </source>
</evidence>
<reference evidence="3" key="1">
    <citation type="submission" date="2023-07" db="EMBL/GenBank/DDBJ databases">
        <title>Sequencing the genomes of 1000 actinobacteria strains.</title>
        <authorList>
            <person name="Klenk H.-P."/>
        </authorList>
    </citation>
    <scope>NUCLEOTIDE SEQUENCE</scope>
    <source>
        <strain evidence="3">DSM 44707</strain>
    </source>
</reference>
<accession>A0AAE4CGC6</accession>
<keyword evidence="4" id="KW-1185">Reference proteome</keyword>
<feature type="domain" description="Putative regulatory protein FmdB zinc ribbon" evidence="2">
    <location>
        <begin position="355"/>
        <end position="396"/>
    </location>
</feature>
<comment type="caution">
    <text evidence="3">The sequence shown here is derived from an EMBL/GenBank/DDBJ whole genome shotgun (WGS) entry which is preliminary data.</text>
</comment>
<evidence type="ECO:0000313" key="3">
    <source>
        <dbReference type="EMBL" id="MDR7280560.1"/>
    </source>
</evidence>